<keyword evidence="4" id="KW-0349">Heme</keyword>
<dbReference type="GO" id="GO:0006633">
    <property type="term" value="P:fatty acid biosynthetic process"/>
    <property type="evidence" value="ECO:0007669"/>
    <property type="project" value="UniProtKB-KW"/>
</dbReference>
<evidence type="ECO:0000256" key="6">
    <source>
        <dbReference type="ARBA" id="ARBA00022767"/>
    </source>
</evidence>
<dbReference type="RefSeq" id="WP_086605546.1">
    <property type="nucleotide sequence ID" value="NZ_NGFN01000453.1"/>
</dbReference>
<keyword evidence="11" id="KW-0408">Iron</keyword>
<evidence type="ECO:0000256" key="5">
    <source>
        <dbReference type="ARBA" id="ARBA00022723"/>
    </source>
</evidence>
<evidence type="ECO:0000256" key="8">
    <source>
        <dbReference type="ARBA" id="ARBA00022832"/>
    </source>
</evidence>
<dbReference type="PANTHER" id="PTHR11903">
    <property type="entry name" value="PROSTAGLANDIN G/H SYNTHASE"/>
    <property type="match status" value="1"/>
</dbReference>
<name>A0A243RA68_9ACTN</name>
<dbReference type="GO" id="GO:0006979">
    <property type="term" value="P:response to oxidative stress"/>
    <property type="evidence" value="ECO:0007669"/>
    <property type="project" value="InterPro"/>
</dbReference>
<keyword evidence="13" id="KW-0275">Fatty acid biosynthesis</keyword>
<keyword evidence="16" id="KW-1185">Reference proteome</keyword>
<comment type="cofactor">
    <cofactor evidence="1">
        <name>Ca(2+)</name>
        <dbReference type="ChEBI" id="CHEBI:29108"/>
    </cofactor>
</comment>
<dbReference type="SUPFAM" id="SSF48113">
    <property type="entry name" value="Heme-dependent peroxidases"/>
    <property type="match status" value="1"/>
</dbReference>
<keyword evidence="9" id="KW-0223">Dioxygenase</keyword>
<keyword evidence="8" id="KW-0276">Fatty acid metabolism</keyword>
<dbReference type="Gene3D" id="1.10.640.10">
    <property type="entry name" value="Haem peroxidase domain superfamily, animal type"/>
    <property type="match status" value="1"/>
</dbReference>
<dbReference type="InterPro" id="IPR050783">
    <property type="entry name" value="Oxylipin_biosynth_metab"/>
</dbReference>
<dbReference type="Pfam" id="PF03098">
    <property type="entry name" value="An_peroxidase"/>
    <property type="match status" value="1"/>
</dbReference>
<dbReference type="InterPro" id="IPR037120">
    <property type="entry name" value="Haem_peroxidase_sf_animal"/>
</dbReference>
<sequence length="616" mass="70121">MTDQRPSAGEARSGYRRTLPWRVVTGVAEFLDRRIGWDKLPRPLGLGTLLGLRVKLRQENLHDTNRIPAVNVPEPAPQNGTAYLVNRTADGSYNDLEQPQMGMAGTRFGRNIPLEQIPPVSAADVLSSPNPRVVSRELLTREEFIPAEMVNSLVAAWLQFMVRDWFSHGTSPTDRPWTVPLRDDDPWPERPMQIMRTPDDPTRDPQAPAGTPDTRVNVSSHWWDASQIYGSSEEEQRVLRTGENGKLRLWGDDRTPFPSDPDRDPSRVPGFWLGLAMMQTLFTKEHNAICDHLHAQYPGWDDEELFQRARLINAALLAKIHTVEWTPAVISHPTTVTALRTNWWGLAGERVHNLFGRISNSEVISGIPGAETDHYNVPYSLTEEFVAVYRMHPLVRDDWHLRAAADDATLREATFRELAGPEALKVMDTVPMRDLLYSFGTLHPGLVTMHNFPKFLQEFERPDGNLQDLAATDILRSRELGVPRYNEFRRLLRMKPAATFEELTENRDWAQQIKRVYGGDIEKVDLTVGLYAEKLPAGFAFSDTAFRIFILMASRRLNSDRFFTEYYTPEVYSKAGLRWIDENTMGTVLLRHHPDLRTALAGVKNAFSPWNVAGRE</sequence>
<accession>A0A243RA68</accession>
<evidence type="ECO:0000313" key="15">
    <source>
        <dbReference type="EMBL" id="OUC91500.1"/>
    </source>
</evidence>
<evidence type="ECO:0000256" key="9">
    <source>
        <dbReference type="ARBA" id="ARBA00022964"/>
    </source>
</evidence>
<evidence type="ECO:0000256" key="10">
    <source>
        <dbReference type="ARBA" id="ARBA00023002"/>
    </source>
</evidence>
<protein>
    <submittedName>
        <fullName evidence="15">Heme peroxidase</fullName>
    </submittedName>
</protein>
<dbReference type="GO" id="GO:0006952">
    <property type="term" value="P:defense response"/>
    <property type="evidence" value="ECO:0007669"/>
    <property type="project" value="UniProtKB-KW"/>
</dbReference>
<dbReference type="PANTHER" id="PTHR11903:SF11">
    <property type="entry name" value="ALPHA-DIOXYGENASE 1"/>
    <property type="match status" value="1"/>
</dbReference>
<evidence type="ECO:0000256" key="2">
    <source>
        <dbReference type="ARBA" id="ARBA00022516"/>
    </source>
</evidence>
<feature type="region of interest" description="Disordered" evidence="14">
    <location>
        <begin position="170"/>
        <end position="217"/>
    </location>
</feature>
<dbReference type="GO" id="GO:0004601">
    <property type="term" value="F:peroxidase activity"/>
    <property type="evidence" value="ECO:0007669"/>
    <property type="project" value="UniProtKB-KW"/>
</dbReference>
<evidence type="ECO:0000256" key="11">
    <source>
        <dbReference type="ARBA" id="ARBA00023004"/>
    </source>
</evidence>
<evidence type="ECO:0000256" key="1">
    <source>
        <dbReference type="ARBA" id="ARBA00001913"/>
    </source>
</evidence>
<dbReference type="InterPro" id="IPR034815">
    <property type="entry name" value="A_dioxygenase"/>
</dbReference>
<reference evidence="15 16" key="1">
    <citation type="submission" date="2017-05" db="EMBL/GenBank/DDBJ databases">
        <title>Biotechnological potential of actinobacteria isolated from South African environments.</title>
        <authorList>
            <person name="Le Roes-Hill M."/>
            <person name="Prins A."/>
            <person name="Durrell K.A."/>
        </authorList>
    </citation>
    <scope>NUCLEOTIDE SEQUENCE [LARGE SCALE GENOMIC DNA]</scope>
    <source>
        <strain evidence="15 16">HMC13</strain>
    </source>
</reference>
<keyword evidence="10" id="KW-0560">Oxidoreductase</keyword>
<dbReference type="InterPro" id="IPR019791">
    <property type="entry name" value="Haem_peroxidase_animal"/>
</dbReference>
<gene>
    <name evidence="15" type="ORF">CA983_39535</name>
</gene>
<evidence type="ECO:0000256" key="13">
    <source>
        <dbReference type="ARBA" id="ARBA00023160"/>
    </source>
</evidence>
<proteinExistence type="predicted"/>
<dbReference type="GO" id="GO:0031408">
    <property type="term" value="P:oxylipin biosynthetic process"/>
    <property type="evidence" value="ECO:0007669"/>
    <property type="project" value="UniProtKB-KW"/>
</dbReference>
<keyword evidence="12" id="KW-0443">Lipid metabolism</keyword>
<evidence type="ECO:0000256" key="7">
    <source>
        <dbReference type="ARBA" id="ARBA00022821"/>
    </source>
</evidence>
<organism evidence="15 16">
    <name type="scientific">Streptomyces swartbergensis</name>
    <dbReference type="NCBI Taxonomy" id="487165"/>
    <lineage>
        <taxon>Bacteria</taxon>
        <taxon>Bacillati</taxon>
        <taxon>Actinomycetota</taxon>
        <taxon>Actinomycetes</taxon>
        <taxon>Kitasatosporales</taxon>
        <taxon>Streptomycetaceae</taxon>
        <taxon>Streptomyces</taxon>
    </lineage>
</organism>
<keyword evidence="3 15" id="KW-0575">Peroxidase</keyword>
<keyword evidence="6" id="KW-0925">Oxylipin biosynthesis</keyword>
<keyword evidence="2" id="KW-0444">Lipid biosynthesis</keyword>
<evidence type="ECO:0000256" key="4">
    <source>
        <dbReference type="ARBA" id="ARBA00022617"/>
    </source>
</evidence>
<dbReference type="GO" id="GO:0016702">
    <property type="term" value="F:oxidoreductase activity, acting on single donors with incorporation of molecular oxygen, incorporation of two atoms of oxygen"/>
    <property type="evidence" value="ECO:0007669"/>
    <property type="project" value="TreeGrafter"/>
</dbReference>
<keyword evidence="7" id="KW-0611">Plant defense</keyword>
<dbReference type="CDD" id="cd09818">
    <property type="entry name" value="PIOX_like"/>
    <property type="match status" value="1"/>
</dbReference>
<dbReference type="PRINTS" id="PR00457">
    <property type="entry name" value="ANPEROXIDASE"/>
</dbReference>
<dbReference type="AlphaFoldDB" id="A0A243RA68"/>
<dbReference type="GO" id="GO:0046872">
    <property type="term" value="F:metal ion binding"/>
    <property type="evidence" value="ECO:0007669"/>
    <property type="project" value="UniProtKB-KW"/>
</dbReference>
<dbReference type="EMBL" id="NGFN01000453">
    <property type="protein sequence ID" value="OUC91500.1"/>
    <property type="molecule type" value="Genomic_DNA"/>
</dbReference>
<dbReference type="GO" id="GO:0020037">
    <property type="term" value="F:heme binding"/>
    <property type="evidence" value="ECO:0007669"/>
    <property type="project" value="InterPro"/>
</dbReference>
<evidence type="ECO:0000256" key="14">
    <source>
        <dbReference type="SAM" id="MobiDB-lite"/>
    </source>
</evidence>
<dbReference type="PROSITE" id="PS50292">
    <property type="entry name" value="PEROXIDASE_3"/>
    <property type="match status" value="1"/>
</dbReference>
<dbReference type="InterPro" id="IPR010255">
    <property type="entry name" value="Haem_peroxidase_sf"/>
</dbReference>
<evidence type="ECO:0000256" key="12">
    <source>
        <dbReference type="ARBA" id="ARBA00023098"/>
    </source>
</evidence>
<evidence type="ECO:0000256" key="3">
    <source>
        <dbReference type="ARBA" id="ARBA00022559"/>
    </source>
</evidence>
<dbReference type="Proteomes" id="UP000195105">
    <property type="component" value="Unassembled WGS sequence"/>
</dbReference>
<evidence type="ECO:0000313" key="16">
    <source>
        <dbReference type="Proteomes" id="UP000195105"/>
    </source>
</evidence>
<keyword evidence="5" id="KW-0479">Metal-binding</keyword>
<comment type="caution">
    <text evidence="15">The sequence shown here is derived from an EMBL/GenBank/DDBJ whole genome shotgun (WGS) entry which is preliminary data.</text>
</comment>